<proteinExistence type="inferred from homology"/>
<evidence type="ECO:0000256" key="12">
    <source>
        <dbReference type="ARBA" id="ARBA00029354"/>
    </source>
</evidence>
<evidence type="ECO:0000256" key="3">
    <source>
        <dbReference type="ARBA" id="ARBA00022722"/>
    </source>
</evidence>
<dbReference type="GO" id="GO:0005737">
    <property type="term" value="C:cytoplasm"/>
    <property type="evidence" value="ECO:0007669"/>
    <property type="project" value="UniProtKB-SubCell"/>
</dbReference>
<gene>
    <name evidence="13" type="primary">ruvC</name>
    <name evidence="15" type="ORF">CSTERTH_07240</name>
</gene>
<keyword evidence="7 13" id="KW-0378">Hydrolase</keyword>
<comment type="cofactor">
    <cofactor evidence="13">
        <name>Mg(2+)</name>
        <dbReference type="ChEBI" id="CHEBI:18420"/>
    </cofactor>
    <text evidence="13">Binds 2 Mg(2+) ion per subunit.</text>
</comment>
<dbReference type="GO" id="GO:0048476">
    <property type="term" value="C:Holliday junction resolvase complex"/>
    <property type="evidence" value="ECO:0007669"/>
    <property type="project" value="UniProtKB-UniRule"/>
</dbReference>
<dbReference type="SUPFAM" id="SSF53098">
    <property type="entry name" value="Ribonuclease H-like"/>
    <property type="match status" value="1"/>
</dbReference>
<evidence type="ECO:0000313" key="15">
    <source>
        <dbReference type="EMBL" id="ANW98832.1"/>
    </source>
</evidence>
<dbReference type="PRINTS" id="PR00696">
    <property type="entry name" value="RSOLVASERUVC"/>
</dbReference>
<dbReference type="PANTHER" id="PTHR30194">
    <property type="entry name" value="CROSSOVER JUNCTION ENDODEOXYRIBONUCLEASE RUVC"/>
    <property type="match status" value="1"/>
</dbReference>
<dbReference type="EC" id="3.1.21.10" evidence="13 14"/>
<dbReference type="HAMAP" id="MF_00034">
    <property type="entry name" value="RuvC"/>
    <property type="match status" value="1"/>
</dbReference>
<evidence type="ECO:0000256" key="10">
    <source>
        <dbReference type="ARBA" id="ARBA00023172"/>
    </source>
</evidence>
<keyword evidence="4 13" id="KW-0479">Metal-binding</keyword>
<keyword evidence="10 13" id="KW-0233">DNA recombination</keyword>
<dbReference type="OrthoDB" id="9805499at2"/>
<dbReference type="InterPro" id="IPR036397">
    <property type="entry name" value="RNaseH_sf"/>
</dbReference>
<dbReference type="RefSeq" id="WP_015359151.1">
    <property type="nucleotide sequence ID" value="NZ_CP014672.1"/>
</dbReference>
<feature type="active site" evidence="13">
    <location>
        <position position="7"/>
    </location>
</feature>
<evidence type="ECO:0000256" key="8">
    <source>
        <dbReference type="ARBA" id="ARBA00022842"/>
    </source>
</evidence>
<organism evidence="15 16">
    <name type="scientific">Thermoclostridium stercorarium subsp. thermolacticum DSM 2910</name>
    <dbReference type="NCBI Taxonomy" id="1121336"/>
    <lineage>
        <taxon>Bacteria</taxon>
        <taxon>Bacillati</taxon>
        <taxon>Bacillota</taxon>
        <taxon>Clostridia</taxon>
        <taxon>Eubacteriales</taxon>
        <taxon>Oscillospiraceae</taxon>
        <taxon>Thermoclostridium</taxon>
    </lineage>
</organism>
<evidence type="ECO:0000256" key="7">
    <source>
        <dbReference type="ARBA" id="ARBA00022801"/>
    </source>
</evidence>
<comment type="function">
    <text evidence="13">The RuvA-RuvB-RuvC complex processes Holliday junction (HJ) DNA during genetic recombination and DNA repair. Endonuclease that resolves HJ intermediates. Cleaves cruciform DNA by making single-stranded nicks across the HJ at symmetrical positions within the homologous arms, yielding a 5'-phosphate and a 3'-hydroxyl group; requires a central core of homology in the junction. The consensus cleavage sequence is 5'-(A/T)TT(C/G)-3'. Cleavage occurs on the 3'-side of the TT dinucleotide at the point of strand exchange. HJ branch migration catalyzed by RuvA-RuvB allows RuvC to scan DNA until it finds its consensus sequence, where it cleaves and resolves the cruciform DNA.</text>
</comment>
<feature type="active site" evidence="13">
    <location>
        <position position="67"/>
    </location>
</feature>
<dbReference type="NCBIfam" id="NF000711">
    <property type="entry name" value="PRK00039.2-1"/>
    <property type="match status" value="1"/>
</dbReference>
<evidence type="ECO:0000313" key="16">
    <source>
        <dbReference type="Proteomes" id="UP000092971"/>
    </source>
</evidence>
<dbReference type="GO" id="GO:0008821">
    <property type="term" value="F:crossover junction DNA endonuclease activity"/>
    <property type="evidence" value="ECO:0007669"/>
    <property type="project" value="UniProtKB-UniRule"/>
</dbReference>
<dbReference type="FunFam" id="3.30.420.10:FF:000002">
    <property type="entry name" value="Crossover junction endodeoxyribonuclease RuvC"/>
    <property type="match status" value="1"/>
</dbReference>
<dbReference type="AlphaFoldDB" id="A0A1B1YDI6"/>
<evidence type="ECO:0000256" key="1">
    <source>
        <dbReference type="ARBA" id="ARBA00009518"/>
    </source>
</evidence>
<name>A0A1B1YDI6_THEST</name>
<keyword evidence="5 13" id="KW-0255">Endonuclease</keyword>
<dbReference type="NCBIfam" id="TIGR00228">
    <property type="entry name" value="ruvC"/>
    <property type="match status" value="1"/>
</dbReference>
<feature type="active site" evidence="13">
    <location>
        <position position="140"/>
    </location>
</feature>
<accession>A0A1B1YDI6</accession>
<feature type="binding site" evidence="13">
    <location>
        <position position="7"/>
    </location>
    <ligand>
        <name>Mg(2+)</name>
        <dbReference type="ChEBI" id="CHEBI:18420"/>
        <label>1</label>
    </ligand>
</feature>
<dbReference type="PANTHER" id="PTHR30194:SF3">
    <property type="entry name" value="CROSSOVER JUNCTION ENDODEOXYRIBONUCLEASE RUVC"/>
    <property type="match status" value="1"/>
</dbReference>
<dbReference type="InterPro" id="IPR020563">
    <property type="entry name" value="X-over_junc_endoDNase_Mg_BS"/>
</dbReference>
<keyword evidence="3 13" id="KW-0540">Nuclease</keyword>
<comment type="similarity">
    <text evidence="1 13">Belongs to the RuvC family.</text>
</comment>
<comment type="catalytic activity">
    <reaction evidence="12 13">
        <text>Endonucleolytic cleavage at a junction such as a reciprocal single-stranded crossover between two homologous DNA duplexes (Holliday junction).</text>
        <dbReference type="EC" id="3.1.21.10"/>
    </reaction>
</comment>
<keyword evidence="11 13" id="KW-0234">DNA repair</keyword>
<reference evidence="15 16" key="1">
    <citation type="submission" date="2016-02" db="EMBL/GenBank/DDBJ databases">
        <title>Comparison of Clostridium stercorarium subspecies using comparative genomics and transcriptomics.</title>
        <authorList>
            <person name="Schellenberg J."/>
            <person name="Thallinger G."/>
            <person name="Levin D.B."/>
            <person name="Zhang X."/>
            <person name="Alvare G."/>
            <person name="Fristensky B."/>
            <person name="Sparling R."/>
        </authorList>
    </citation>
    <scope>NUCLEOTIDE SEQUENCE [LARGE SCALE GENOMIC DNA]</scope>
    <source>
        <strain evidence="15 16">DSM 2910</strain>
    </source>
</reference>
<dbReference type="Gene3D" id="3.30.420.10">
    <property type="entry name" value="Ribonuclease H-like superfamily/Ribonuclease H"/>
    <property type="match status" value="1"/>
</dbReference>
<evidence type="ECO:0000256" key="13">
    <source>
        <dbReference type="HAMAP-Rule" id="MF_00034"/>
    </source>
</evidence>
<protein>
    <recommendedName>
        <fullName evidence="13 14">Crossover junction endodeoxyribonuclease RuvC</fullName>
        <ecNumber evidence="13 14">3.1.21.10</ecNumber>
    </recommendedName>
    <alternativeName>
        <fullName evidence="13">Holliday junction nuclease RuvC</fullName>
    </alternativeName>
    <alternativeName>
        <fullName evidence="13">Holliday junction resolvase RuvC</fullName>
    </alternativeName>
</protein>
<feature type="binding site" evidence="13">
    <location>
        <position position="67"/>
    </location>
    <ligand>
        <name>Mg(2+)</name>
        <dbReference type="ChEBI" id="CHEBI:18420"/>
        <label>2</label>
    </ligand>
</feature>
<keyword evidence="2 13" id="KW-0963">Cytoplasm</keyword>
<evidence type="ECO:0000256" key="9">
    <source>
        <dbReference type="ARBA" id="ARBA00023125"/>
    </source>
</evidence>
<dbReference type="GO" id="GO:0006281">
    <property type="term" value="P:DNA repair"/>
    <property type="evidence" value="ECO:0007669"/>
    <property type="project" value="UniProtKB-UniRule"/>
</dbReference>
<dbReference type="GO" id="GO:0006310">
    <property type="term" value="P:DNA recombination"/>
    <property type="evidence" value="ECO:0007669"/>
    <property type="project" value="UniProtKB-UniRule"/>
</dbReference>
<dbReference type="Proteomes" id="UP000092971">
    <property type="component" value="Chromosome"/>
</dbReference>
<keyword evidence="8 13" id="KW-0460">Magnesium</keyword>
<keyword evidence="6 13" id="KW-0227">DNA damage</keyword>
<dbReference type="PROSITE" id="PS01321">
    <property type="entry name" value="RUVC"/>
    <property type="match status" value="1"/>
</dbReference>
<evidence type="ECO:0000256" key="6">
    <source>
        <dbReference type="ARBA" id="ARBA00022763"/>
    </source>
</evidence>
<comment type="subcellular location">
    <subcellularLocation>
        <location evidence="13">Cytoplasm</location>
    </subcellularLocation>
</comment>
<comment type="subunit">
    <text evidence="13">Homodimer which binds Holliday junction (HJ) DNA. The HJ becomes 2-fold symmetrical on binding to RuvC with unstacked arms; it has a different conformation from HJ DNA in complex with RuvA. In the full resolvosome a probable DNA-RuvA(4)-RuvB(12)-RuvC(2) complex forms which resolves the HJ.</text>
</comment>
<evidence type="ECO:0000256" key="4">
    <source>
        <dbReference type="ARBA" id="ARBA00022723"/>
    </source>
</evidence>
<evidence type="ECO:0000256" key="11">
    <source>
        <dbReference type="ARBA" id="ARBA00023204"/>
    </source>
</evidence>
<evidence type="ECO:0000256" key="14">
    <source>
        <dbReference type="NCBIfam" id="TIGR00228"/>
    </source>
</evidence>
<feature type="binding site" evidence="13">
    <location>
        <position position="140"/>
    </location>
    <ligand>
        <name>Mg(2+)</name>
        <dbReference type="ChEBI" id="CHEBI:18420"/>
        <label>1</label>
    </ligand>
</feature>
<dbReference type="InterPro" id="IPR012337">
    <property type="entry name" value="RNaseH-like_sf"/>
</dbReference>
<dbReference type="InterPro" id="IPR002176">
    <property type="entry name" value="X-over_junc_endoDNase_RuvC"/>
</dbReference>
<keyword evidence="9 13" id="KW-0238">DNA-binding</keyword>
<evidence type="ECO:0000256" key="2">
    <source>
        <dbReference type="ARBA" id="ARBA00022490"/>
    </source>
</evidence>
<sequence>MIILGIDPGFAITGYGIISYNGNRFGVLDYGVITTTAEIPHPQRLLLLEEKLLRVINEYKPEFVSVEELFFNNNAKTALQVGEGRGVALLCAARAGIPVYEYTPLQVKQGVTGYGRADKAQVQQMIKVLLGLPKIPKPDDAADALAVAICHAHTYRSISRVLNSGL</sequence>
<dbReference type="EMBL" id="CP014672">
    <property type="protein sequence ID" value="ANW98832.1"/>
    <property type="molecule type" value="Genomic_DNA"/>
</dbReference>
<dbReference type="CDD" id="cd16962">
    <property type="entry name" value="RuvC"/>
    <property type="match status" value="1"/>
</dbReference>
<dbReference type="GO" id="GO:0000287">
    <property type="term" value="F:magnesium ion binding"/>
    <property type="evidence" value="ECO:0007669"/>
    <property type="project" value="UniProtKB-UniRule"/>
</dbReference>
<evidence type="ECO:0000256" key="5">
    <source>
        <dbReference type="ARBA" id="ARBA00022759"/>
    </source>
</evidence>
<dbReference type="GO" id="GO:0003677">
    <property type="term" value="F:DNA binding"/>
    <property type="evidence" value="ECO:0007669"/>
    <property type="project" value="UniProtKB-KW"/>
</dbReference>
<dbReference type="Pfam" id="PF02075">
    <property type="entry name" value="RuvC"/>
    <property type="match status" value="1"/>
</dbReference>